<feature type="domain" description="Death" evidence="1">
    <location>
        <begin position="294"/>
        <end position="361"/>
    </location>
</feature>
<dbReference type="AlphaFoldDB" id="A0A2B4RT26"/>
<dbReference type="EMBL" id="LSMT01000322">
    <property type="protein sequence ID" value="PFX20316.1"/>
    <property type="molecule type" value="Genomic_DNA"/>
</dbReference>
<feature type="domain" description="Death" evidence="1">
    <location>
        <begin position="121"/>
        <end position="188"/>
    </location>
</feature>
<keyword evidence="2" id="KW-0675">Receptor</keyword>
<evidence type="ECO:0000313" key="3">
    <source>
        <dbReference type="Proteomes" id="UP000225706"/>
    </source>
</evidence>
<keyword evidence="2" id="KW-0808">Transferase</keyword>
<dbReference type="STRING" id="50429.A0A2B4RT26"/>
<dbReference type="OrthoDB" id="5986425at2759"/>
<comment type="caution">
    <text evidence="2">The sequence shown here is derived from an EMBL/GenBank/DDBJ whole genome shotgun (WGS) entry which is preliminary data.</text>
</comment>
<dbReference type="GO" id="GO:0007165">
    <property type="term" value="P:signal transduction"/>
    <property type="evidence" value="ECO:0007669"/>
    <property type="project" value="InterPro"/>
</dbReference>
<feature type="domain" description="Death" evidence="1">
    <location>
        <begin position="382"/>
        <end position="449"/>
    </location>
</feature>
<name>A0A2B4RT26_STYPI</name>
<dbReference type="PROSITE" id="PS50017">
    <property type="entry name" value="DEATH_DOMAIN"/>
    <property type="match status" value="4"/>
</dbReference>
<dbReference type="Pfam" id="PF00531">
    <property type="entry name" value="Death"/>
    <property type="match status" value="4"/>
</dbReference>
<dbReference type="GO" id="GO:0016301">
    <property type="term" value="F:kinase activity"/>
    <property type="evidence" value="ECO:0007669"/>
    <property type="project" value="UniProtKB-KW"/>
</dbReference>
<dbReference type="InterPro" id="IPR011029">
    <property type="entry name" value="DEATH-like_dom_sf"/>
</dbReference>
<evidence type="ECO:0000259" key="1">
    <source>
        <dbReference type="PROSITE" id="PS50017"/>
    </source>
</evidence>
<accession>A0A2B4RT26</accession>
<evidence type="ECO:0000313" key="2">
    <source>
        <dbReference type="EMBL" id="PFX20316.1"/>
    </source>
</evidence>
<protein>
    <submittedName>
        <fullName evidence="2">Receptor-interacting serine/threonine-protein kinase 1</fullName>
    </submittedName>
</protein>
<dbReference type="Gene3D" id="1.10.533.10">
    <property type="entry name" value="Death Domain, Fas"/>
    <property type="match status" value="4"/>
</dbReference>
<reference evidence="3" key="1">
    <citation type="journal article" date="2017" name="bioRxiv">
        <title>Comparative analysis of the genomes of Stylophora pistillata and Acropora digitifera provides evidence for extensive differences between species of corals.</title>
        <authorList>
            <person name="Voolstra C.R."/>
            <person name="Li Y."/>
            <person name="Liew Y.J."/>
            <person name="Baumgarten S."/>
            <person name="Zoccola D."/>
            <person name="Flot J.-F."/>
            <person name="Tambutte S."/>
            <person name="Allemand D."/>
            <person name="Aranda M."/>
        </authorList>
    </citation>
    <scope>NUCLEOTIDE SEQUENCE [LARGE SCALE GENOMIC DNA]</scope>
</reference>
<proteinExistence type="predicted"/>
<organism evidence="2 3">
    <name type="scientific">Stylophora pistillata</name>
    <name type="common">Smooth cauliflower coral</name>
    <dbReference type="NCBI Taxonomy" id="50429"/>
    <lineage>
        <taxon>Eukaryota</taxon>
        <taxon>Metazoa</taxon>
        <taxon>Cnidaria</taxon>
        <taxon>Anthozoa</taxon>
        <taxon>Hexacorallia</taxon>
        <taxon>Scleractinia</taxon>
        <taxon>Astrocoeniina</taxon>
        <taxon>Pocilloporidae</taxon>
        <taxon>Stylophora</taxon>
    </lineage>
</organism>
<gene>
    <name evidence="2" type="primary">RIPK1</name>
    <name evidence="2" type="ORF">AWC38_SpisGene15238</name>
</gene>
<keyword evidence="2" id="KW-0418">Kinase</keyword>
<dbReference type="SMART" id="SM00005">
    <property type="entry name" value="DEATH"/>
    <property type="match status" value="4"/>
</dbReference>
<feature type="domain" description="Death" evidence="1">
    <location>
        <begin position="206"/>
        <end position="273"/>
    </location>
</feature>
<dbReference type="InterPro" id="IPR000488">
    <property type="entry name" value="Death_dom"/>
</dbReference>
<sequence>MVELIRILYVVETSVTATDNSPSQDYTHPDDQTTPSLLNSMGVMCFDATCTHLPNLRYLKGQVFQDSSLIVHKDENCILQLVFKLDQSAEILSTVTLAPIQETSKQVTAMDDTVVKQGLPSHHDLEDLSTNIGSKWEQLGRRLGFSGEELDGIDRDKRLLSQKAYQMLKEWKERNGSEATYKILYAALSHRLIWREDLAEKYCVLSHDELEDLSANIGSKWEQLGCRLGFSREVLQEIHLDERLLFQKALQMLKEWKNRNGINATYQTLYAALSHRDVSRKDLAEKYFKQGLPSYDELDDLSENIGSKWEQLGRRLGFSGEELDRIDTDKRLLSQKAYQMLKEWKERNGSDATYKTLYAALSHRFISREDLAEKYFKQGLPSHDELEVLSADIGSEWKQLGYRLSFSHQELQKIDLNERHLSWKAYQMLKEWKIKNGSKATYQTLYAALSHRSISRKDLAVKFSPHSTEVEQVEESGSAAEIQRPYPIIEPGTSGVSSTSKKKKIMKEGILSANELQTLGKAIGNEWDRLACPLKI</sequence>
<dbReference type="PANTHER" id="PTHR15077">
    <property type="entry name" value="FAS-ASSOCIATING DEATH DOMAIN-CONTAINING PROTEIN FADD"/>
    <property type="match status" value="1"/>
</dbReference>
<dbReference type="Proteomes" id="UP000225706">
    <property type="component" value="Unassembled WGS sequence"/>
</dbReference>
<dbReference type="CDD" id="cd01670">
    <property type="entry name" value="Death"/>
    <property type="match status" value="4"/>
</dbReference>
<keyword evidence="3" id="KW-1185">Reference proteome</keyword>
<dbReference type="InterPro" id="IPR016729">
    <property type="entry name" value="FADD"/>
</dbReference>
<dbReference type="SUPFAM" id="SSF47986">
    <property type="entry name" value="DEATH domain"/>
    <property type="match status" value="4"/>
</dbReference>